<dbReference type="Proteomes" id="UP001176961">
    <property type="component" value="Unassembled WGS sequence"/>
</dbReference>
<keyword evidence="1" id="KW-1133">Transmembrane helix</keyword>
<sequence>MHLGVYLALVATACYALDRNVGYLMSRDLNAAANGQLRCYVGIVTNYNNTSIGTEVFCDGSCGSISTQAGGYNFTTYNCFPTSFCDMANLTNTCATIYVDRDLSGCCCNTDNCNVQGTNINTTIPVAPPEEPIACYSGISINNVTTAGSGWIACQGNCISISVFTRMNGNPLVGTIYSCDPTSVCTALGIENRCHPIEPGVVGACCCTTDACINPTVNPPKEPFGPLGCYVGLYSKKQNISAGMEVFCDGQCATLSSTVAGSDIAVFACVPKATCQALQLYNDCQTITADRSITGCCCDNINNCNAANYSLGTPRPRWEGDFPIACWSGIRVNQNWITPGGWTACSGDCASVRIDTMILNASYSAEIFTCDPASVCNQLGMVNNCTSVEPGVSGCCCSYDACLDPTRHPNKYPGNPLKCYAGFQTTYNGGMNVGSEVYCNGMCGALNTFVNGENVTTYMCTPRAVCRQLELYDEWKRLPIDREVKALCCDNFNYCNVRDPSINVSTPVRGRPEFPITCYNGIQVNGVWITNAGWQSCNGDCASVNINTTANGMRHSLSLYTCDPTAVCRGLNMTNACGKLEPGVDGCCCNTNGCIDPSKSPAKTPANKLQCYVGLYAVKANINVGAEVYCNGKCASMRATVNGDDVTSFHCVPSSVCRSMELDDDCTRLPGDREVKACCCDNANSCNVGLINRTDVVNPTAVPSPNVEYPISCWNGVYVNGTPFSQVGFQNCNGQCASLTLNTTLNGNSHTASIYGCDPTSVCRALNMTNKCSVFEPGLGGCCCDSDACIYPPRNRDPGNPLLCFVGLYAPNAGIKVGAEVYCPGQCSTFSGRLINGDHVTTFQCAPLGVCKSLELDNTCSALPGDRDIKACCCDSSNSCNAANYTNIQVPTPAPVPEYPISCWTGIYVNGNPVTSAGFRTCFGECASLTLQTAMGNATMYMCDPTAMCQSLGMSNQCATVESGLSGCCCNTDACLTPRRTPGNQLTCYVGMYAKKANINTGAEVPCNGKCSSLRTTVNGDDVTTFQCLPTSACKYLALNNGCGTLTGDRDVTACCCDWENACNLKINNRTDIPVPTVSPVPEFPISCWSGVYVNGNAISNAGYQSCNGECAYISLTTNMTGVTYNAEIYTCDPTSVCGSMGMINNCLTLEPGVQGCCCNSDACLTPKRKPGHPLTCYVGMYAKKAGINTGGEVWCNGQCSSLRTTVNSDDVTTFQCIPTTACKYLGLNNNCGTLTGDRDVTACCCDFANGCNLAINNRTDIPVPTPSPLPEFPISCWSGVYVNGNPITNIGFQTCYGECASIALTTGYGNATYKAEIYTCDPTSVCSSMGMSNNCLTIEPGVQGCCCNTDACLTPRRKPGNVLWCYVGLYAKKANVNVGGEVACDGQCSSLSGIVNGDMVTTFQCVPKSICKSLALDNHCASLPGDRAVKGCCCDFGNSCNVNQTGIPDISIPMPAPSSEFPISCWSGIYVNGNAITNAGFQSCYGECASVTLQTWVNGTQTNATIYTCDPTSVCKSLNMSNNCATVETGLSGCCCNDDACLTPTRSPANNPLMCYVGVYAKKAGVNVGAQVPCVGMCSTLNGIVNGDNVTTFQCVPTSVCKTLSAYNGCNSLPGDRGVNGCCCDTPNCNLASRPDIIEPPPAPVSEYPISCWSGMYVDGTAISNAGYTTCFGDCASVTLNTTFNNETHSASLYMCDPTSVCRSLNMTNQCATVEPGLGGCCCNTDACLNPLTNTYPGNDLICYVGIYHAPSYYVGSEMVCNGKCASLQTSFGGQLLKSYHCAPTPVCKALAVDNSCGPVYKDSDVTACCCDSNNCNIKGDPIKTNTTAPAFSGTPIACQSGIYVDGVAITADNTYIACKGQCAKLSYPTNVTGGCPHVLDIYTCDPVSVCSALGMDGSCVSSINGTAVSGCCCGYDGCVTPSATPTPKPGASASVSSLVAIIVAVYILLRQ</sequence>
<accession>A0AA36GFB9</accession>
<organism evidence="3 4">
    <name type="scientific">Cylicocyclus nassatus</name>
    <name type="common">Nematode worm</name>
    <dbReference type="NCBI Taxonomy" id="53992"/>
    <lineage>
        <taxon>Eukaryota</taxon>
        <taxon>Metazoa</taxon>
        <taxon>Ecdysozoa</taxon>
        <taxon>Nematoda</taxon>
        <taxon>Chromadorea</taxon>
        <taxon>Rhabditida</taxon>
        <taxon>Rhabditina</taxon>
        <taxon>Rhabditomorpha</taxon>
        <taxon>Strongyloidea</taxon>
        <taxon>Strongylidae</taxon>
        <taxon>Cylicocyclus</taxon>
    </lineage>
</organism>
<comment type="caution">
    <text evidence="3">The sequence shown here is derived from an EMBL/GenBank/DDBJ whole genome shotgun (WGS) entry which is preliminary data.</text>
</comment>
<dbReference type="Pfam" id="PF01684">
    <property type="entry name" value="ET"/>
    <property type="match status" value="20"/>
</dbReference>
<gene>
    <name evidence="3" type="ORF">CYNAS_LOCUS2152</name>
</gene>
<evidence type="ECO:0000256" key="1">
    <source>
        <dbReference type="SAM" id="Phobius"/>
    </source>
</evidence>
<reference evidence="3" key="1">
    <citation type="submission" date="2023-07" db="EMBL/GenBank/DDBJ databases">
        <authorList>
            <consortium name="CYATHOMIX"/>
        </authorList>
    </citation>
    <scope>NUCLEOTIDE SEQUENCE</scope>
    <source>
        <strain evidence="3">N/A</strain>
    </source>
</reference>
<name>A0AA36GFB9_CYLNA</name>
<dbReference type="InterPro" id="IPR002603">
    <property type="entry name" value="ET_repeat"/>
</dbReference>
<proteinExistence type="predicted"/>
<feature type="chain" id="PRO_5041380442" evidence="2">
    <location>
        <begin position="17"/>
        <end position="1953"/>
    </location>
</feature>
<evidence type="ECO:0000313" key="4">
    <source>
        <dbReference type="Proteomes" id="UP001176961"/>
    </source>
</evidence>
<evidence type="ECO:0000256" key="2">
    <source>
        <dbReference type="SAM" id="SignalP"/>
    </source>
</evidence>
<feature type="transmembrane region" description="Helical" evidence="1">
    <location>
        <begin position="1932"/>
        <end position="1951"/>
    </location>
</feature>
<keyword evidence="1" id="KW-0472">Membrane</keyword>
<protein>
    <submittedName>
        <fullName evidence="3">Uncharacterized protein</fullName>
    </submittedName>
</protein>
<keyword evidence="2" id="KW-0732">Signal</keyword>
<evidence type="ECO:0000313" key="3">
    <source>
        <dbReference type="EMBL" id="CAJ0590169.1"/>
    </source>
</evidence>
<keyword evidence="4" id="KW-1185">Reference proteome</keyword>
<feature type="signal peptide" evidence="2">
    <location>
        <begin position="1"/>
        <end position="16"/>
    </location>
</feature>
<keyword evidence="1" id="KW-0812">Transmembrane</keyword>
<dbReference type="EMBL" id="CATQJL010000001">
    <property type="protein sequence ID" value="CAJ0590169.1"/>
    <property type="molecule type" value="Genomic_DNA"/>
</dbReference>